<proteinExistence type="predicted"/>
<dbReference type="RefSeq" id="XP_067801805.1">
    <property type="nucleotide sequence ID" value="XM_067948564.1"/>
</dbReference>
<organism evidence="2 3">
    <name type="scientific">Babesia duncani</name>
    <dbReference type="NCBI Taxonomy" id="323732"/>
    <lineage>
        <taxon>Eukaryota</taxon>
        <taxon>Sar</taxon>
        <taxon>Alveolata</taxon>
        <taxon>Apicomplexa</taxon>
        <taxon>Aconoidasida</taxon>
        <taxon>Piroplasmida</taxon>
        <taxon>Babesiidae</taxon>
        <taxon>Babesia</taxon>
    </lineage>
</organism>
<name>A0AAD9PHI3_9APIC</name>
<dbReference type="Proteomes" id="UP001214638">
    <property type="component" value="Unassembled WGS sequence"/>
</dbReference>
<accession>A0AAD9PHI3</accession>
<evidence type="ECO:0000313" key="2">
    <source>
        <dbReference type="EMBL" id="KAK2194962.1"/>
    </source>
</evidence>
<reference evidence="2" key="1">
    <citation type="journal article" date="2023" name="Nat. Microbiol.">
        <title>Babesia duncani multi-omics identifies virulence factors and drug targets.</title>
        <authorList>
            <person name="Singh P."/>
            <person name="Lonardi S."/>
            <person name="Liang Q."/>
            <person name="Vydyam P."/>
            <person name="Khabirova E."/>
            <person name="Fang T."/>
            <person name="Gihaz S."/>
            <person name="Thekkiniath J."/>
            <person name="Munshi M."/>
            <person name="Abel S."/>
            <person name="Ciampossin L."/>
            <person name="Batugedara G."/>
            <person name="Gupta M."/>
            <person name="Lu X.M."/>
            <person name="Lenz T."/>
            <person name="Chakravarty S."/>
            <person name="Cornillot E."/>
            <person name="Hu Y."/>
            <person name="Ma W."/>
            <person name="Gonzalez L.M."/>
            <person name="Sanchez S."/>
            <person name="Estrada K."/>
            <person name="Sanchez-Flores A."/>
            <person name="Montero E."/>
            <person name="Harb O.S."/>
            <person name="Le Roch K.G."/>
            <person name="Mamoun C.B."/>
        </authorList>
    </citation>
    <scope>NUCLEOTIDE SEQUENCE</scope>
    <source>
        <strain evidence="2">WA1</strain>
    </source>
</reference>
<dbReference type="AlphaFoldDB" id="A0AAD9PHI3"/>
<gene>
    <name evidence="2" type="ORF">BdWA1_003554</name>
</gene>
<keyword evidence="3" id="KW-1185">Reference proteome</keyword>
<dbReference type="KEGG" id="bdw:94337851"/>
<evidence type="ECO:0000256" key="1">
    <source>
        <dbReference type="SAM" id="Phobius"/>
    </source>
</evidence>
<keyword evidence="1" id="KW-1133">Transmembrane helix</keyword>
<sequence length="79" mass="9396">MAMDTPVPKTGSRLLGPFCLSLLSFPYIYNYLQQTYWTARFRRLNMNEIISDRMAWLHQCMLHDEIERTVLKQASNLKK</sequence>
<dbReference type="EMBL" id="JALLKP010000019">
    <property type="protein sequence ID" value="KAK2194962.1"/>
    <property type="molecule type" value="Genomic_DNA"/>
</dbReference>
<protein>
    <submittedName>
        <fullName evidence="2">Uncharacterized protein</fullName>
    </submittedName>
</protein>
<comment type="caution">
    <text evidence="2">The sequence shown here is derived from an EMBL/GenBank/DDBJ whole genome shotgun (WGS) entry which is preliminary data.</text>
</comment>
<dbReference type="GeneID" id="94337851"/>
<feature type="transmembrane region" description="Helical" evidence="1">
    <location>
        <begin position="14"/>
        <end position="32"/>
    </location>
</feature>
<keyword evidence="1" id="KW-0472">Membrane</keyword>
<keyword evidence="1" id="KW-0812">Transmembrane</keyword>
<evidence type="ECO:0000313" key="3">
    <source>
        <dbReference type="Proteomes" id="UP001214638"/>
    </source>
</evidence>